<evidence type="ECO:0000313" key="1">
    <source>
        <dbReference type="EMBL" id="KAG0009796.1"/>
    </source>
</evidence>
<proteinExistence type="predicted"/>
<dbReference type="Proteomes" id="UP000703661">
    <property type="component" value="Unassembled WGS sequence"/>
</dbReference>
<name>A0A9P6MQL9_9FUNG</name>
<dbReference type="EMBL" id="JAAAID010001495">
    <property type="protein sequence ID" value="KAG0009796.1"/>
    <property type="molecule type" value="Genomic_DNA"/>
</dbReference>
<evidence type="ECO:0000313" key="2">
    <source>
        <dbReference type="Proteomes" id="UP000703661"/>
    </source>
</evidence>
<dbReference type="AlphaFoldDB" id="A0A9P6MQL9"/>
<comment type="caution">
    <text evidence="1">The sequence shown here is derived from an EMBL/GenBank/DDBJ whole genome shotgun (WGS) entry which is preliminary data.</text>
</comment>
<reference evidence="1" key="1">
    <citation type="journal article" date="2020" name="Fungal Divers.">
        <title>Resolving the Mortierellaceae phylogeny through synthesis of multi-gene phylogenetics and phylogenomics.</title>
        <authorList>
            <person name="Vandepol N."/>
            <person name="Liber J."/>
            <person name="Desiro A."/>
            <person name="Na H."/>
            <person name="Kennedy M."/>
            <person name="Barry K."/>
            <person name="Grigoriev I.V."/>
            <person name="Miller A.N."/>
            <person name="O'Donnell K."/>
            <person name="Stajich J.E."/>
            <person name="Bonito G."/>
        </authorList>
    </citation>
    <scope>NUCLEOTIDE SEQUENCE</scope>
    <source>
        <strain evidence="1">NRRL 2769</strain>
    </source>
</reference>
<protein>
    <submittedName>
        <fullName evidence="1">Uncharacterized protein</fullName>
    </submittedName>
</protein>
<sequence>MDVEGVFPFLKSEGVEFIKADTRTLVDPIHIDVLVLFRAYIISTETSIQTRIAKREIRTPGVAGTDPDIHNTATATVLGPNTTDGSSIHLSISQGSQTYSAKQYMKELNRSKQEKTLIIENQQWNVNQL</sequence>
<gene>
    <name evidence="1" type="ORF">BGZ80_002045</name>
</gene>
<keyword evidence="2" id="KW-1185">Reference proteome</keyword>
<organism evidence="1 2">
    <name type="scientific">Entomortierella chlamydospora</name>
    <dbReference type="NCBI Taxonomy" id="101097"/>
    <lineage>
        <taxon>Eukaryota</taxon>
        <taxon>Fungi</taxon>
        <taxon>Fungi incertae sedis</taxon>
        <taxon>Mucoromycota</taxon>
        <taxon>Mortierellomycotina</taxon>
        <taxon>Mortierellomycetes</taxon>
        <taxon>Mortierellales</taxon>
        <taxon>Mortierellaceae</taxon>
        <taxon>Entomortierella</taxon>
    </lineage>
</organism>
<accession>A0A9P6MQL9</accession>